<dbReference type="RefSeq" id="WP_038264100.1">
    <property type="nucleotide sequence ID" value="NZ_FSRH01000006.1"/>
</dbReference>
<dbReference type="Pfam" id="PF16199">
    <property type="entry name" value="Radical_SAM_C"/>
    <property type="match status" value="1"/>
</dbReference>
<dbReference type="SFLD" id="SFLDG01091">
    <property type="entry name" value="uncharacterized_CHP01210-like"/>
    <property type="match status" value="1"/>
</dbReference>
<evidence type="ECO:0000256" key="6">
    <source>
        <dbReference type="ARBA" id="ARBA00023014"/>
    </source>
</evidence>
<evidence type="ECO:0000259" key="7">
    <source>
        <dbReference type="PROSITE" id="PS51918"/>
    </source>
</evidence>
<dbReference type="Proteomes" id="UP000027946">
    <property type="component" value="Unassembled WGS sequence"/>
</dbReference>
<dbReference type="InterPro" id="IPR007197">
    <property type="entry name" value="rSAM"/>
</dbReference>
<dbReference type="STRING" id="1121324.CLIT_10c03980"/>
<evidence type="ECO:0000256" key="2">
    <source>
        <dbReference type="ARBA" id="ARBA00022485"/>
    </source>
</evidence>
<evidence type="ECO:0000256" key="3">
    <source>
        <dbReference type="ARBA" id="ARBA00022691"/>
    </source>
</evidence>
<organism evidence="8 9">
    <name type="scientific">Peptoclostridium litorale DSM 5388</name>
    <dbReference type="NCBI Taxonomy" id="1121324"/>
    <lineage>
        <taxon>Bacteria</taxon>
        <taxon>Bacillati</taxon>
        <taxon>Bacillota</taxon>
        <taxon>Clostridia</taxon>
        <taxon>Peptostreptococcales</taxon>
        <taxon>Peptoclostridiaceae</taxon>
        <taxon>Peptoclostridium</taxon>
    </lineage>
</organism>
<evidence type="ECO:0000256" key="1">
    <source>
        <dbReference type="ARBA" id="ARBA00001966"/>
    </source>
</evidence>
<dbReference type="CDD" id="cd01335">
    <property type="entry name" value="Radical_SAM"/>
    <property type="match status" value="1"/>
</dbReference>
<reference evidence="8 9" key="1">
    <citation type="submission" date="2014-03" db="EMBL/GenBank/DDBJ databases">
        <title>Genome sequence of Clostridium litorale W6, DSM 5388.</title>
        <authorList>
            <person name="Poehlein A."/>
            <person name="Jagirdar A."/>
            <person name="Khonsari B."/>
            <person name="Chibani C.M."/>
            <person name="Gutierrez Gutierrez D.A."/>
            <person name="Davydova E."/>
            <person name="Alghaithi H.S."/>
            <person name="Nair K.P."/>
            <person name="Dhamotharan K."/>
            <person name="Chandran L."/>
            <person name="G W."/>
            <person name="Daniel R."/>
        </authorList>
    </citation>
    <scope>NUCLEOTIDE SEQUENCE [LARGE SCALE GENOMIC DNA]</scope>
    <source>
        <strain evidence="8 9">W6</strain>
    </source>
</reference>
<evidence type="ECO:0000313" key="9">
    <source>
        <dbReference type="Proteomes" id="UP000027946"/>
    </source>
</evidence>
<name>A0A069RF95_PEPLI</name>
<dbReference type="GO" id="GO:0051539">
    <property type="term" value="F:4 iron, 4 sulfur cluster binding"/>
    <property type="evidence" value="ECO:0007669"/>
    <property type="project" value="UniProtKB-KW"/>
</dbReference>
<keyword evidence="4" id="KW-0479">Metal-binding</keyword>
<protein>
    <submittedName>
        <fullName evidence="8">Putative Fe-S oxidoreductase</fullName>
    </submittedName>
</protein>
<dbReference type="Gene3D" id="3.80.30.20">
    <property type="entry name" value="tm_1862 like domain"/>
    <property type="match status" value="1"/>
</dbReference>
<gene>
    <name evidence="8" type="ORF">CLIT_10c03980</name>
</gene>
<dbReference type="InterPro" id="IPR058240">
    <property type="entry name" value="rSAM_sf"/>
</dbReference>
<dbReference type="InterPro" id="IPR039661">
    <property type="entry name" value="ELP3"/>
</dbReference>
<dbReference type="Pfam" id="PF04055">
    <property type="entry name" value="Radical_SAM"/>
    <property type="match status" value="1"/>
</dbReference>
<feature type="domain" description="Radical SAM core" evidence="7">
    <location>
        <begin position="15"/>
        <end position="268"/>
    </location>
</feature>
<dbReference type="InterPro" id="IPR023404">
    <property type="entry name" value="rSAM_horseshoe"/>
</dbReference>
<proteinExistence type="predicted"/>
<dbReference type="OrthoDB" id="9801689at2"/>
<dbReference type="SFLD" id="SFLDG01086">
    <property type="entry name" value="elongater_protein-like"/>
    <property type="match status" value="1"/>
</dbReference>
<dbReference type="SUPFAM" id="SSF102114">
    <property type="entry name" value="Radical SAM enzymes"/>
    <property type="match status" value="1"/>
</dbReference>
<keyword evidence="3" id="KW-0949">S-adenosyl-L-methionine</keyword>
<evidence type="ECO:0000256" key="5">
    <source>
        <dbReference type="ARBA" id="ARBA00023004"/>
    </source>
</evidence>
<dbReference type="PROSITE" id="PS51918">
    <property type="entry name" value="RADICAL_SAM"/>
    <property type="match status" value="1"/>
</dbReference>
<accession>A0A069RF95</accession>
<dbReference type="GO" id="GO:0003824">
    <property type="term" value="F:catalytic activity"/>
    <property type="evidence" value="ECO:0007669"/>
    <property type="project" value="InterPro"/>
</dbReference>
<dbReference type="SFLD" id="SFLDS00029">
    <property type="entry name" value="Radical_SAM"/>
    <property type="match status" value="1"/>
</dbReference>
<dbReference type="eggNOG" id="COG1242">
    <property type="taxonomic scope" value="Bacteria"/>
</dbReference>
<dbReference type="PANTHER" id="PTHR11135:SF1">
    <property type="entry name" value="PROTEIN YHCC"/>
    <property type="match status" value="1"/>
</dbReference>
<dbReference type="InterPro" id="IPR006638">
    <property type="entry name" value="Elp3/MiaA/NifB-like_rSAM"/>
</dbReference>
<dbReference type="InterPro" id="IPR032432">
    <property type="entry name" value="Radical_SAM_C"/>
</dbReference>
<dbReference type="GO" id="GO:0046872">
    <property type="term" value="F:metal ion binding"/>
    <property type="evidence" value="ECO:0007669"/>
    <property type="project" value="UniProtKB-KW"/>
</dbReference>
<keyword evidence="6" id="KW-0411">Iron-sulfur</keyword>
<evidence type="ECO:0000256" key="4">
    <source>
        <dbReference type="ARBA" id="ARBA00022723"/>
    </source>
</evidence>
<keyword evidence="9" id="KW-1185">Reference proteome</keyword>
<dbReference type="SMART" id="SM00729">
    <property type="entry name" value="Elp3"/>
    <property type="match status" value="1"/>
</dbReference>
<dbReference type="InterPro" id="IPR005911">
    <property type="entry name" value="YhcC-like"/>
</dbReference>
<keyword evidence="2" id="KW-0004">4Fe-4S</keyword>
<dbReference type="PANTHER" id="PTHR11135">
    <property type="entry name" value="HISTONE ACETYLTRANSFERASE-RELATED"/>
    <property type="match status" value="1"/>
</dbReference>
<comment type="cofactor">
    <cofactor evidence="1">
        <name>[4Fe-4S] cluster</name>
        <dbReference type="ChEBI" id="CHEBI:49883"/>
    </cofactor>
</comment>
<dbReference type="EMBL" id="JJMM01000010">
    <property type="protein sequence ID" value="KDR95671.1"/>
    <property type="molecule type" value="Genomic_DNA"/>
</dbReference>
<sequence>MTKRYRVYSDFLKEKYGEKVYRIPISLPLTCPNRDGEIGSGGCTFCADVGAGFESFEGCVPIKDQIGSNKEYIGRRFNAKKFIAYFQNYTNTYTSPESLREYLSEALGDDIVEIAISTRPDAISDEYLQIIDEVRKKGVQISIELGLQTVNYHTLKRVNRGHSLAEFIDAVLRIKRYGFEVCAHMILNLPGDDMDDVLEGAKILSALGVDGVKLHSLYIATGSIMADEYEKGDVDIVGLEEYVKRVCEFLRHASKDMVVQRIIGRAPEENTLFCNWNTSWWKIKDMIESYLEENDIHQGDKCDYLNGKALGKWK</sequence>
<comment type="caution">
    <text evidence="8">The sequence shown here is derived from an EMBL/GenBank/DDBJ whole genome shotgun (WGS) entry which is preliminary data.</text>
</comment>
<keyword evidence="5" id="KW-0408">Iron</keyword>
<dbReference type="NCBIfam" id="TIGR01212">
    <property type="entry name" value="TIGR01212 family radical SAM protein"/>
    <property type="match status" value="1"/>
</dbReference>
<evidence type="ECO:0000313" key="8">
    <source>
        <dbReference type="EMBL" id="KDR95671.1"/>
    </source>
</evidence>
<dbReference type="AlphaFoldDB" id="A0A069RF95"/>